<dbReference type="InterPro" id="IPR036034">
    <property type="entry name" value="PDZ_sf"/>
</dbReference>
<keyword evidence="1" id="KW-1133">Transmembrane helix</keyword>
<reference evidence="3 4" key="1">
    <citation type="journal article" date="2016" name="Nat. Commun.">
        <title>Thousands of microbial genomes shed light on interconnected biogeochemical processes in an aquifer system.</title>
        <authorList>
            <person name="Anantharaman K."/>
            <person name="Brown C.T."/>
            <person name="Hug L.A."/>
            <person name="Sharon I."/>
            <person name="Castelle C.J."/>
            <person name="Probst A.J."/>
            <person name="Thomas B.C."/>
            <person name="Singh A."/>
            <person name="Wilkins M.J."/>
            <person name="Karaoz U."/>
            <person name="Brodie E.L."/>
            <person name="Williams K.H."/>
            <person name="Hubbard S.S."/>
            <person name="Banfield J.F."/>
        </authorList>
    </citation>
    <scope>NUCLEOTIDE SEQUENCE [LARGE SCALE GENOMIC DNA]</scope>
</reference>
<sequence>MKCEEMENLTSLYAGGELTTEEYSTVENHINNCDACKKEVAEYKAISAALSELRDGDIPDGVWEDMWLDIRDRVHRQKHALIFDGVLRVAASLLIGIGVGFFGYILTGDRHNDVSDLTVVDKGGEYNSTPLVDTAHPRTNIYKDASLGLTAESIDDVLRSHLKLSKDMGMHIAEVVKNGLAENIGLKPHDILVGLNDHPVNNIDALKEMLKDRRKNIYMRVTVIRNGERKDIVIDNTKKDNLENK</sequence>
<keyword evidence="1" id="KW-0472">Membrane</keyword>
<proteinExistence type="predicted"/>
<organism evidence="3 4">
    <name type="scientific">Candidatus Schekmanbacteria bacterium RBG_16_38_10</name>
    <dbReference type="NCBI Taxonomy" id="1817879"/>
    <lineage>
        <taxon>Bacteria</taxon>
        <taxon>Candidatus Schekmaniibacteriota</taxon>
    </lineage>
</organism>
<dbReference type="InterPro" id="IPR041916">
    <property type="entry name" value="Anti_sigma_zinc_sf"/>
</dbReference>
<dbReference type="Pfam" id="PF13490">
    <property type="entry name" value="zf-HC2"/>
    <property type="match status" value="1"/>
</dbReference>
<dbReference type="EMBL" id="MGDE01000013">
    <property type="protein sequence ID" value="OGL47788.1"/>
    <property type="molecule type" value="Genomic_DNA"/>
</dbReference>
<dbReference type="Gene3D" id="1.10.10.1320">
    <property type="entry name" value="Anti-sigma factor, zinc-finger domain"/>
    <property type="match status" value="1"/>
</dbReference>
<protein>
    <recommendedName>
        <fullName evidence="2">PDZ domain-containing protein</fullName>
    </recommendedName>
</protein>
<keyword evidence="1" id="KW-0812">Transmembrane</keyword>
<feature type="domain" description="PDZ" evidence="2">
    <location>
        <begin position="145"/>
        <end position="227"/>
    </location>
</feature>
<feature type="transmembrane region" description="Helical" evidence="1">
    <location>
        <begin position="81"/>
        <end position="106"/>
    </location>
</feature>
<comment type="caution">
    <text evidence="3">The sequence shown here is derived from an EMBL/GenBank/DDBJ whole genome shotgun (WGS) entry which is preliminary data.</text>
</comment>
<dbReference type="InterPro" id="IPR001478">
    <property type="entry name" value="PDZ"/>
</dbReference>
<dbReference type="InterPro" id="IPR027383">
    <property type="entry name" value="Znf_put"/>
</dbReference>
<evidence type="ECO:0000256" key="1">
    <source>
        <dbReference type="SAM" id="Phobius"/>
    </source>
</evidence>
<evidence type="ECO:0000313" key="3">
    <source>
        <dbReference type="EMBL" id="OGL47788.1"/>
    </source>
</evidence>
<name>A0A1F7S3D0_9BACT</name>
<dbReference type="AlphaFoldDB" id="A0A1F7S3D0"/>
<dbReference type="Gene3D" id="2.30.42.10">
    <property type="match status" value="1"/>
</dbReference>
<dbReference type="Pfam" id="PF00595">
    <property type="entry name" value="PDZ"/>
    <property type="match status" value="1"/>
</dbReference>
<evidence type="ECO:0000259" key="2">
    <source>
        <dbReference type="SMART" id="SM00228"/>
    </source>
</evidence>
<evidence type="ECO:0000313" key="4">
    <source>
        <dbReference type="Proteomes" id="UP000178797"/>
    </source>
</evidence>
<dbReference type="Proteomes" id="UP000178797">
    <property type="component" value="Unassembled WGS sequence"/>
</dbReference>
<dbReference type="SUPFAM" id="SSF50156">
    <property type="entry name" value="PDZ domain-like"/>
    <property type="match status" value="1"/>
</dbReference>
<accession>A0A1F7S3D0</accession>
<dbReference type="SMART" id="SM00228">
    <property type="entry name" value="PDZ"/>
    <property type="match status" value="1"/>
</dbReference>
<gene>
    <name evidence="3" type="ORF">A2W05_11570</name>
</gene>